<dbReference type="InterPro" id="IPR000644">
    <property type="entry name" value="CBS_dom"/>
</dbReference>
<reference evidence="5 6" key="1">
    <citation type="submission" date="2024-10" db="EMBL/GenBank/DDBJ databases">
        <title>Updated reference genomes for cyclostephanoid diatoms.</title>
        <authorList>
            <person name="Roberts W.R."/>
            <person name="Alverson A.J."/>
        </authorList>
    </citation>
    <scope>NUCLEOTIDE SEQUENCE [LARGE SCALE GENOMIC DNA]</scope>
    <source>
        <strain evidence="5 6">AJA276-08</strain>
    </source>
</reference>
<dbReference type="Pfam" id="PF00571">
    <property type="entry name" value="CBS"/>
    <property type="match status" value="2"/>
</dbReference>
<feature type="signal peptide" evidence="3">
    <location>
        <begin position="1"/>
        <end position="18"/>
    </location>
</feature>
<name>A0ABD3N3W4_9STRA</name>
<dbReference type="SUPFAM" id="SSF54631">
    <property type="entry name" value="CBS-domain pair"/>
    <property type="match status" value="1"/>
</dbReference>
<dbReference type="InterPro" id="IPR051462">
    <property type="entry name" value="CBS_domain-containing"/>
</dbReference>
<evidence type="ECO:0000313" key="6">
    <source>
        <dbReference type="Proteomes" id="UP001530315"/>
    </source>
</evidence>
<evidence type="ECO:0000259" key="4">
    <source>
        <dbReference type="PROSITE" id="PS51371"/>
    </source>
</evidence>
<keyword evidence="2" id="KW-0129">CBS domain</keyword>
<dbReference type="AlphaFoldDB" id="A0ABD3N3W4"/>
<comment type="caution">
    <text evidence="5">The sequence shown here is derived from an EMBL/GenBank/DDBJ whole genome shotgun (WGS) entry which is preliminary data.</text>
</comment>
<feature type="chain" id="PRO_5044811978" description="CBS domain-containing protein" evidence="3">
    <location>
        <begin position="19"/>
        <end position="249"/>
    </location>
</feature>
<evidence type="ECO:0000256" key="2">
    <source>
        <dbReference type="PROSITE-ProRule" id="PRU00703"/>
    </source>
</evidence>
<sequence>MMTSKLLALLSLLALGRCTSFSIIDGGSSPSQQQQQHQQQHQHRVFVSTPSRPTNKIVSDLMTSQPHLLVLTPHTPVDEAISALLRAGVSGAPVVERLRDAEHPERKATLRLVGFVSSFDFLPREESGTLVMLGDSDNEDSETARRILGGEVRDVMTKNPITVTTNDPMKIAAETMAKHRQVVGAALHALPVVDAKHGNLVGIVTAKDVMRDVMKIASKALPAEDAFSQPMANIVTDFHPPAGDATIGV</sequence>
<keyword evidence="6" id="KW-1185">Reference proteome</keyword>
<feature type="domain" description="CBS" evidence="4">
    <location>
        <begin position="62"/>
        <end position="131"/>
    </location>
</feature>
<dbReference type="PANTHER" id="PTHR48108">
    <property type="entry name" value="CBS DOMAIN-CONTAINING PROTEIN CBSX2, CHLOROPLASTIC"/>
    <property type="match status" value="1"/>
</dbReference>
<dbReference type="PROSITE" id="PS51371">
    <property type="entry name" value="CBS"/>
    <property type="match status" value="2"/>
</dbReference>
<keyword evidence="3" id="KW-0732">Signal</keyword>
<evidence type="ECO:0000313" key="5">
    <source>
        <dbReference type="EMBL" id="KAL3770784.1"/>
    </source>
</evidence>
<evidence type="ECO:0000256" key="1">
    <source>
        <dbReference type="ARBA" id="ARBA00022737"/>
    </source>
</evidence>
<organism evidence="5 6">
    <name type="scientific">Stephanodiscus triporus</name>
    <dbReference type="NCBI Taxonomy" id="2934178"/>
    <lineage>
        <taxon>Eukaryota</taxon>
        <taxon>Sar</taxon>
        <taxon>Stramenopiles</taxon>
        <taxon>Ochrophyta</taxon>
        <taxon>Bacillariophyta</taxon>
        <taxon>Coscinodiscophyceae</taxon>
        <taxon>Thalassiosirophycidae</taxon>
        <taxon>Stephanodiscales</taxon>
        <taxon>Stephanodiscaceae</taxon>
        <taxon>Stephanodiscus</taxon>
    </lineage>
</organism>
<dbReference type="Gene3D" id="3.10.580.10">
    <property type="entry name" value="CBS-domain"/>
    <property type="match status" value="1"/>
</dbReference>
<proteinExistence type="predicted"/>
<gene>
    <name evidence="5" type="ORF">ACHAW5_008394</name>
</gene>
<dbReference type="PANTHER" id="PTHR48108:SF6">
    <property type="entry name" value="CBS DOMAIN-CONTAINING PROTEIN CBSX1, CHLOROPLASTIC"/>
    <property type="match status" value="1"/>
</dbReference>
<dbReference type="SMART" id="SM00116">
    <property type="entry name" value="CBS"/>
    <property type="match status" value="2"/>
</dbReference>
<accession>A0ABD3N3W4</accession>
<keyword evidence="1" id="KW-0677">Repeat</keyword>
<dbReference type="EMBL" id="JALLAZ020001620">
    <property type="protein sequence ID" value="KAL3770784.1"/>
    <property type="molecule type" value="Genomic_DNA"/>
</dbReference>
<evidence type="ECO:0000256" key="3">
    <source>
        <dbReference type="SAM" id="SignalP"/>
    </source>
</evidence>
<dbReference type="InterPro" id="IPR046342">
    <property type="entry name" value="CBS_dom_sf"/>
</dbReference>
<protein>
    <recommendedName>
        <fullName evidence="4">CBS domain-containing protein</fullName>
    </recommendedName>
</protein>
<dbReference type="Proteomes" id="UP001530315">
    <property type="component" value="Unassembled WGS sequence"/>
</dbReference>
<feature type="domain" description="CBS" evidence="4">
    <location>
        <begin position="156"/>
        <end position="221"/>
    </location>
</feature>